<protein>
    <submittedName>
        <fullName evidence="1">Uncharacterized protein</fullName>
    </submittedName>
</protein>
<dbReference type="AlphaFoldDB" id="A0A426DDJ7"/>
<name>A0A426DDJ7_9FIRM</name>
<dbReference type="RefSeq" id="WP_125126594.1">
    <property type="nucleotide sequence ID" value="NZ_RHJS01000002.1"/>
</dbReference>
<sequence length="186" mass="20851">MASEKNVSKIMKELGFEPKEHACIVVKYAPDDSLGSKLSNFFTLKYYIMQLCEKEIVFLPLQTIVGAGMFPKKEIALQIPYDTLRSVKITEVEKTLNYEVAFTTDTDTIRLSVHKKEWSEFRTSGTVATGNTFLNVGGFAATESWKSINWHRQNLDNTFSYLQNLPQSAKPAETVNSEMSAAAGCC</sequence>
<proteinExistence type="predicted"/>
<evidence type="ECO:0000313" key="1">
    <source>
        <dbReference type="EMBL" id="RRK30804.1"/>
    </source>
</evidence>
<accession>A0A426DDJ7</accession>
<comment type="caution">
    <text evidence="1">The sequence shown here is derived from an EMBL/GenBank/DDBJ whole genome shotgun (WGS) entry which is preliminary data.</text>
</comment>
<keyword evidence="2" id="KW-1185">Reference proteome</keyword>
<organism evidence="1 2">
    <name type="scientific">Schaedlerella arabinosiphila</name>
    <dbReference type="NCBI Taxonomy" id="2044587"/>
    <lineage>
        <taxon>Bacteria</taxon>
        <taxon>Bacillati</taxon>
        <taxon>Bacillota</taxon>
        <taxon>Clostridia</taxon>
        <taxon>Lachnospirales</taxon>
        <taxon>Lachnospiraceae</taxon>
        <taxon>Schaedlerella</taxon>
    </lineage>
</organism>
<reference evidence="1" key="1">
    <citation type="submission" date="2018-10" db="EMBL/GenBank/DDBJ databases">
        <title>Schaedlerella arabinophila gen. nov. sp. nov., isolated from the mouse intestinal tract and comparative analysis with the genome of the closely related altered Schaedler flora strain ASF502.</title>
        <authorList>
            <person name="Miyake S."/>
            <person name="Soh M."/>
            <person name="Seedorf H."/>
        </authorList>
    </citation>
    <scope>NUCLEOTIDE SEQUENCE [LARGE SCALE GENOMIC DNA]</scope>
    <source>
        <strain evidence="1">DSM 106076</strain>
    </source>
</reference>
<dbReference type="EMBL" id="RHJS01000002">
    <property type="protein sequence ID" value="RRK30804.1"/>
    <property type="molecule type" value="Genomic_DNA"/>
</dbReference>
<evidence type="ECO:0000313" key="2">
    <source>
        <dbReference type="Proteomes" id="UP000274920"/>
    </source>
</evidence>
<dbReference type="Proteomes" id="UP000274920">
    <property type="component" value="Unassembled WGS sequence"/>
</dbReference>
<gene>
    <name evidence="1" type="ORF">EBB54_05000</name>
</gene>